<reference evidence="2 3" key="1">
    <citation type="journal article" date="2019" name="Nat. Ecol. Evol.">
        <title>Megaphylogeny resolves global patterns of mushroom evolution.</title>
        <authorList>
            <person name="Varga T."/>
            <person name="Krizsan K."/>
            <person name="Foldi C."/>
            <person name="Dima B."/>
            <person name="Sanchez-Garcia M."/>
            <person name="Sanchez-Ramirez S."/>
            <person name="Szollosi G.J."/>
            <person name="Szarkandi J.G."/>
            <person name="Papp V."/>
            <person name="Albert L."/>
            <person name="Andreopoulos W."/>
            <person name="Angelini C."/>
            <person name="Antonin V."/>
            <person name="Barry K.W."/>
            <person name="Bougher N.L."/>
            <person name="Buchanan P."/>
            <person name="Buyck B."/>
            <person name="Bense V."/>
            <person name="Catcheside P."/>
            <person name="Chovatia M."/>
            <person name="Cooper J."/>
            <person name="Damon W."/>
            <person name="Desjardin D."/>
            <person name="Finy P."/>
            <person name="Geml J."/>
            <person name="Haridas S."/>
            <person name="Hughes K."/>
            <person name="Justo A."/>
            <person name="Karasinski D."/>
            <person name="Kautmanova I."/>
            <person name="Kiss B."/>
            <person name="Kocsube S."/>
            <person name="Kotiranta H."/>
            <person name="LaButti K.M."/>
            <person name="Lechner B.E."/>
            <person name="Liimatainen K."/>
            <person name="Lipzen A."/>
            <person name="Lukacs Z."/>
            <person name="Mihaltcheva S."/>
            <person name="Morgado L.N."/>
            <person name="Niskanen T."/>
            <person name="Noordeloos M.E."/>
            <person name="Ohm R.A."/>
            <person name="Ortiz-Santana B."/>
            <person name="Ovrebo C."/>
            <person name="Racz N."/>
            <person name="Riley R."/>
            <person name="Savchenko A."/>
            <person name="Shiryaev A."/>
            <person name="Soop K."/>
            <person name="Spirin V."/>
            <person name="Szebenyi C."/>
            <person name="Tomsovsky M."/>
            <person name="Tulloss R.E."/>
            <person name="Uehling J."/>
            <person name="Grigoriev I.V."/>
            <person name="Vagvolgyi C."/>
            <person name="Papp T."/>
            <person name="Martin F.M."/>
            <person name="Miettinen O."/>
            <person name="Hibbett D.S."/>
            <person name="Nagy L.G."/>
        </authorList>
    </citation>
    <scope>NUCLEOTIDE SEQUENCE [LARGE SCALE GENOMIC DNA]</scope>
    <source>
        <strain evidence="2 3">CBS 962.96</strain>
    </source>
</reference>
<dbReference type="Pfam" id="PF20209">
    <property type="entry name" value="DUF6570"/>
    <property type="match status" value="1"/>
</dbReference>
<proteinExistence type="predicted"/>
<organism evidence="2 3">
    <name type="scientific">Dendrothele bispora (strain CBS 962.96)</name>
    <dbReference type="NCBI Taxonomy" id="1314807"/>
    <lineage>
        <taxon>Eukaryota</taxon>
        <taxon>Fungi</taxon>
        <taxon>Dikarya</taxon>
        <taxon>Basidiomycota</taxon>
        <taxon>Agaricomycotina</taxon>
        <taxon>Agaricomycetes</taxon>
        <taxon>Agaricomycetidae</taxon>
        <taxon>Agaricales</taxon>
        <taxon>Agaricales incertae sedis</taxon>
        <taxon>Dendrothele</taxon>
    </lineage>
</organism>
<dbReference type="Proteomes" id="UP000297245">
    <property type="component" value="Unassembled WGS sequence"/>
</dbReference>
<name>A0A4S8KK91_DENBC</name>
<evidence type="ECO:0000313" key="2">
    <source>
        <dbReference type="EMBL" id="THU75801.1"/>
    </source>
</evidence>
<dbReference type="EMBL" id="ML181515">
    <property type="protein sequence ID" value="THU75801.1"/>
    <property type="molecule type" value="Genomic_DNA"/>
</dbReference>
<feature type="domain" description="DUF6570" evidence="1">
    <location>
        <begin position="11"/>
        <end position="116"/>
    </location>
</feature>
<gene>
    <name evidence="2" type="ORF">K435DRAFT_706396</name>
</gene>
<dbReference type="InterPro" id="IPR046700">
    <property type="entry name" value="DUF6570"/>
</dbReference>
<dbReference type="AlphaFoldDB" id="A0A4S8KK91"/>
<sequence>LCPECYRFLTRGKVPPLSLANHMFLGDVPPELRDLTVVEEAMIARCRTKCWIIQLKEEERASDPITQRGVKGHIIIYPQQPSAVAKLLPPSIEEISSPICVLFIGSQPPSSEWLRTKAKRFG</sequence>
<evidence type="ECO:0000259" key="1">
    <source>
        <dbReference type="Pfam" id="PF20209"/>
    </source>
</evidence>
<accession>A0A4S8KK91</accession>
<feature type="non-terminal residue" evidence="2">
    <location>
        <position position="1"/>
    </location>
</feature>
<dbReference type="OrthoDB" id="3235800at2759"/>
<protein>
    <recommendedName>
        <fullName evidence="1">DUF6570 domain-containing protein</fullName>
    </recommendedName>
</protein>
<keyword evidence="3" id="KW-1185">Reference proteome</keyword>
<evidence type="ECO:0000313" key="3">
    <source>
        <dbReference type="Proteomes" id="UP000297245"/>
    </source>
</evidence>